<dbReference type="PROSITE" id="PS51257">
    <property type="entry name" value="PROKAR_LIPOPROTEIN"/>
    <property type="match status" value="1"/>
</dbReference>
<comment type="caution">
    <text evidence="2">The sequence shown here is derived from an EMBL/GenBank/DDBJ whole genome shotgun (WGS) entry which is preliminary data.</text>
</comment>
<accession>A0A8X6LAI4</accession>
<gene>
    <name evidence="2" type="ORF">TNCT_390931</name>
</gene>
<dbReference type="Proteomes" id="UP000887116">
    <property type="component" value="Unassembled WGS sequence"/>
</dbReference>
<reference evidence="2" key="1">
    <citation type="submission" date="2020-07" db="EMBL/GenBank/DDBJ databases">
        <title>Multicomponent nature underlies the extraordinary mechanical properties of spider dragline silk.</title>
        <authorList>
            <person name="Kono N."/>
            <person name="Nakamura H."/>
            <person name="Mori M."/>
            <person name="Yoshida Y."/>
            <person name="Ohtoshi R."/>
            <person name="Malay A.D."/>
            <person name="Moran D.A.P."/>
            <person name="Tomita M."/>
            <person name="Numata K."/>
            <person name="Arakawa K."/>
        </authorList>
    </citation>
    <scope>NUCLEOTIDE SEQUENCE</scope>
</reference>
<proteinExistence type="predicted"/>
<keyword evidence="3" id="KW-1185">Reference proteome</keyword>
<evidence type="ECO:0000256" key="1">
    <source>
        <dbReference type="SAM" id="SignalP"/>
    </source>
</evidence>
<dbReference type="AlphaFoldDB" id="A0A8X6LAI4"/>
<keyword evidence="1" id="KW-0732">Signal</keyword>
<feature type="signal peptide" evidence="1">
    <location>
        <begin position="1"/>
        <end position="21"/>
    </location>
</feature>
<feature type="chain" id="PRO_5036464820" description="PorT family protein" evidence="1">
    <location>
        <begin position="22"/>
        <end position="106"/>
    </location>
</feature>
<sequence length="106" mass="11820">MKYFEVLFFFVISLACSSVLGQFNIPLSRMFQPQFKLAIDGGGNGLKNLHTGVNLGLGLKLYENKKKNISLDLLLSYAQKLSHIDGQLIRGKPVFGLGGTFRWGRK</sequence>
<evidence type="ECO:0000313" key="3">
    <source>
        <dbReference type="Proteomes" id="UP000887116"/>
    </source>
</evidence>
<protein>
    <recommendedName>
        <fullName evidence="4">PorT family protein</fullName>
    </recommendedName>
</protein>
<organism evidence="2 3">
    <name type="scientific">Trichonephila clavata</name>
    <name type="common">Joro spider</name>
    <name type="synonym">Nephila clavata</name>
    <dbReference type="NCBI Taxonomy" id="2740835"/>
    <lineage>
        <taxon>Eukaryota</taxon>
        <taxon>Metazoa</taxon>
        <taxon>Ecdysozoa</taxon>
        <taxon>Arthropoda</taxon>
        <taxon>Chelicerata</taxon>
        <taxon>Arachnida</taxon>
        <taxon>Araneae</taxon>
        <taxon>Araneomorphae</taxon>
        <taxon>Entelegynae</taxon>
        <taxon>Araneoidea</taxon>
        <taxon>Nephilidae</taxon>
        <taxon>Trichonephila</taxon>
    </lineage>
</organism>
<name>A0A8X6LAI4_TRICU</name>
<evidence type="ECO:0000313" key="2">
    <source>
        <dbReference type="EMBL" id="GFR03686.1"/>
    </source>
</evidence>
<evidence type="ECO:0008006" key="4">
    <source>
        <dbReference type="Google" id="ProtNLM"/>
    </source>
</evidence>
<dbReference type="EMBL" id="BMAO01035446">
    <property type="protein sequence ID" value="GFR03686.1"/>
    <property type="molecule type" value="Genomic_DNA"/>
</dbReference>